<dbReference type="Proteomes" id="UP001172102">
    <property type="component" value="Unassembled WGS sequence"/>
</dbReference>
<gene>
    <name evidence="1" type="ORF">B0H67DRAFT_313428</name>
</gene>
<comment type="caution">
    <text evidence="1">The sequence shown here is derived from an EMBL/GenBank/DDBJ whole genome shotgun (WGS) entry which is preliminary data.</text>
</comment>
<dbReference type="AlphaFoldDB" id="A0AA40A1F2"/>
<protein>
    <submittedName>
        <fullName evidence="1">Uncharacterized protein</fullName>
    </submittedName>
</protein>
<reference evidence="1" key="1">
    <citation type="submission" date="2023-06" db="EMBL/GenBank/DDBJ databases">
        <title>Genome-scale phylogeny and comparative genomics of the fungal order Sordariales.</title>
        <authorList>
            <consortium name="Lawrence Berkeley National Laboratory"/>
            <person name="Hensen N."/>
            <person name="Bonometti L."/>
            <person name="Westerberg I."/>
            <person name="Brannstrom I.O."/>
            <person name="Guillou S."/>
            <person name="Cros-Aarteil S."/>
            <person name="Calhoun S."/>
            <person name="Haridas S."/>
            <person name="Kuo A."/>
            <person name="Mondo S."/>
            <person name="Pangilinan J."/>
            <person name="Riley R."/>
            <person name="Labutti K."/>
            <person name="Andreopoulos B."/>
            <person name="Lipzen A."/>
            <person name="Chen C."/>
            <person name="Yanf M."/>
            <person name="Daum C."/>
            <person name="Ng V."/>
            <person name="Clum A."/>
            <person name="Steindorff A."/>
            <person name="Ohm R."/>
            <person name="Martin F."/>
            <person name="Silar P."/>
            <person name="Natvig D."/>
            <person name="Lalanne C."/>
            <person name="Gautier V."/>
            <person name="Ament-Velasquez S.L."/>
            <person name="Kruys A."/>
            <person name="Hutchinson M.I."/>
            <person name="Powell A.J."/>
            <person name="Barry K."/>
            <person name="Miller A.N."/>
            <person name="Grigoriev I.V."/>
            <person name="Debuchy R."/>
            <person name="Gladieux P."/>
            <person name="Thoren M.H."/>
            <person name="Johannesson H."/>
        </authorList>
    </citation>
    <scope>NUCLEOTIDE SEQUENCE</scope>
    <source>
        <strain evidence="1">SMH4607-1</strain>
    </source>
</reference>
<dbReference type="EMBL" id="JAUKUA010000006">
    <property type="protein sequence ID" value="KAK0707489.1"/>
    <property type="molecule type" value="Genomic_DNA"/>
</dbReference>
<evidence type="ECO:0000313" key="1">
    <source>
        <dbReference type="EMBL" id="KAK0707489.1"/>
    </source>
</evidence>
<sequence length="204" mass="22841">MLPHHCPTPQTQLAWPRWLTDTADTTDTDKRRRVPFSTSSFPGGSSDTEAFRRLFEASKTYVALRHGWPEGASQGIHTETEAASDTERDTSLFHHSYPSVDINFVSRIIKGCAGEQSRCCDDGSSFLASALQDERWRGIRSYRLTLTHGGVGLSTALAGSTGLCHFANALRQLVHFLVRHFLCMQFISPFHRPPRQSRRTPHSA</sequence>
<name>A0AA40A1F2_9PEZI</name>
<accession>A0AA40A1F2</accession>
<proteinExistence type="predicted"/>
<evidence type="ECO:0000313" key="2">
    <source>
        <dbReference type="Proteomes" id="UP001172102"/>
    </source>
</evidence>
<organism evidence="1 2">
    <name type="scientific">Lasiosphaeris hirsuta</name>
    <dbReference type="NCBI Taxonomy" id="260670"/>
    <lineage>
        <taxon>Eukaryota</taxon>
        <taxon>Fungi</taxon>
        <taxon>Dikarya</taxon>
        <taxon>Ascomycota</taxon>
        <taxon>Pezizomycotina</taxon>
        <taxon>Sordariomycetes</taxon>
        <taxon>Sordariomycetidae</taxon>
        <taxon>Sordariales</taxon>
        <taxon>Lasiosphaeriaceae</taxon>
        <taxon>Lasiosphaeris</taxon>
    </lineage>
</organism>
<keyword evidence="2" id="KW-1185">Reference proteome</keyword>